<dbReference type="EMBL" id="QUMS01000003">
    <property type="protein sequence ID" value="REG07283.1"/>
    <property type="molecule type" value="Genomic_DNA"/>
</dbReference>
<dbReference type="Pfam" id="PF00072">
    <property type="entry name" value="Response_reg"/>
    <property type="match status" value="1"/>
</dbReference>
<evidence type="ECO:0000313" key="6">
    <source>
        <dbReference type="EMBL" id="REG07283.1"/>
    </source>
</evidence>
<keyword evidence="7" id="KW-1185">Reference proteome</keyword>
<dbReference type="SMART" id="SM00065">
    <property type="entry name" value="GAF"/>
    <property type="match status" value="1"/>
</dbReference>
<dbReference type="AlphaFoldDB" id="A0A347ZWA3"/>
<dbReference type="InterPro" id="IPR052163">
    <property type="entry name" value="DGC-Regulatory_Protein"/>
</dbReference>
<gene>
    <name evidence="6" type="ORF">DFR64_2488</name>
</gene>
<accession>A0A347ZWA3</accession>
<comment type="caution">
    <text evidence="6">The sequence shown here is derived from an EMBL/GenBank/DDBJ whole genome shotgun (WGS) entry which is preliminary data.</text>
</comment>
<evidence type="ECO:0000256" key="2">
    <source>
        <dbReference type="ARBA" id="ARBA00022777"/>
    </source>
</evidence>
<dbReference type="SUPFAM" id="SSF55073">
    <property type="entry name" value="Nucleotide cyclase"/>
    <property type="match status" value="1"/>
</dbReference>
<name>A0A347ZWA3_9CHLR</name>
<evidence type="ECO:0000256" key="1">
    <source>
        <dbReference type="ARBA" id="ARBA00022679"/>
    </source>
</evidence>
<keyword evidence="3" id="KW-0597">Phosphoprotein</keyword>
<dbReference type="Proteomes" id="UP000256388">
    <property type="component" value="Unassembled WGS sequence"/>
</dbReference>
<evidence type="ECO:0000256" key="3">
    <source>
        <dbReference type="PROSITE-ProRule" id="PRU00169"/>
    </source>
</evidence>
<dbReference type="Gene3D" id="3.30.70.270">
    <property type="match status" value="1"/>
</dbReference>
<dbReference type="FunFam" id="3.30.70.270:FF:000001">
    <property type="entry name" value="Diguanylate cyclase domain protein"/>
    <property type="match status" value="1"/>
</dbReference>
<dbReference type="Gene3D" id="3.40.50.2300">
    <property type="match status" value="1"/>
</dbReference>
<evidence type="ECO:0000259" key="5">
    <source>
        <dbReference type="PROSITE" id="PS50887"/>
    </source>
</evidence>
<dbReference type="SUPFAM" id="SSF52172">
    <property type="entry name" value="CheY-like"/>
    <property type="match status" value="1"/>
</dbReference>
<dbReference type="GO" id="GO:0000160">
    <property type="term" value="P:phosphorelay signal transduction system"/>
    <property type="evidence" value="ECO:0007669"/>
    <property type="project" value="InterPro"/>
</dbReference>
<dbReference type="PROSITE" id="PS50110">
    <property type="entry name" value="RESPONSE_REGULATORY"/>
    <property type="match status" value="1"/>
</dbReference>
<dbReference type="Pfam" id="PF00990">
    <property type="entry name" value="GGDEF"/>
    <property type="match status" value="1"/>
</dbReference>
<dbReference type="Gene3D" id="3.30.450.40">
    <property type="match status" value="1"/>
</dbReference>
<dbReference type="InterPro" id="IPR043128">
    <property type="entry name" value="Rev_trsase/Diguanyl_cyclase"/>
</dbReference>
<dbReference type="GO" id="GO:0016301">
    <property type="term" value="F:kinase activity"/>
    <property type="evidence" value="ECO:0007669"/>
    <property type="project" value="UniProtKB-KW"/>
</dbReference>
<dbReference type="InterPro" id="IPR000160">
    <property type="entry name" value="GGDEF_dom"/>
</dbReference>
<dbReference type="SUPFAM" id="SSF55781">
    <property type="entry name" value="GAF domain-like"/>
    <property type="match status" value="1"/>
</dbReference>
<dbReference type="PANTHER" id="PTHR46663:SF2">
    <property type="entry name" value="GGDEF DOMAIN-CONTAINING PROTEIN"/>
    <property type="match status" value="1"/>
</dbReference>
<evidence type="ECO:0000313" key="7">
    <source>
        <dbReference type="Proteomes" id="UP000256388"/>
    </source>
</evidence>
<dbReference type="NCBIfam" id="TIGR00254">
    <property type="entry name" value="GGDEF"/>
    <property type="match status" value="1"/>
</dbReference>
<dbReference type="SMART" id="SM00267">
    <property type="entry name" value="GGDEF"/>
    <property type="match status" value="1"/>
</dbReference>
<proteinExistence type="predicted"/>
<dbReference type="InterPro" id="IPR003018">
    <property type="entry name" value="GAF"/>
</dbReference>
<dbReference type="CDD" id="cd01949">
    <property type="entry name" value="GGDEF"/>
    <property type="match status" value="1"/>
</dbReference>
<protein>
    <submittedName>
        <fullName evidence="6">Diguanylate cyclase (GGDEF)-like protein</fullName>
    </submittedName>
</protein>
<feature type="domain" description="GGDEF" evidence="5">
    <location>
        <begin position="344"/>
        <end position="478"/>
    </location>
</feature>
<feature type="domain" description="Response regulatory" evidence="4">
    <location>
        <begin position="7"/>
        <end position="127"/>
    </location>
</feature>
<feature type="modified residue" description="4-aspartylphosphate" evidence="3">
    <location>
        <position position="59"/>
    </location>
</feature>
<reference evidence="6 7" key="1">
    <citation type="submission" date="2018-08" db="EMBL/GenBank/DDBJ databases">
        <title>Genomic Encyclopedia of Type Strains, Phase IV (KMG-IV): sequencing the most valuable type-strain genomes for metagenomic binning, comparative biology and taxonomic classification.</title>
        <authorList>
            <person name="Goeker M."/>
        </authorList>
    </citation>
    <scope>NUCLEOTIDE SEQUENCE [LARGE SCALE GENOMIC DNA]</scope>
    <source>
        <strain evidence="6 7">DSM 23923</strain>
    </source>
</reference>
<keyword evidence="1" id="KW-0808">Transferase</keyword>
<organism evidence="6 7">
    <name type="scientific">Pelolinea submarina</name>
    <dbReference type="NCBI Taxonomy" id="913107"/>
    <lineage>
        <taxon>Bacteria</taxon>
        <taxon>Bacillati</taxon>
        <taxon>Chloroflexota</taxon>
        <taxon>Anaerolineae</taxon>
        <taxon>Anaerolineales</taxon>
        <taxon>Anaerolineaceae</taxon>
        <taxon>Pelolinea</taxon>
    </lineage>
</organism>
<dbReference type="PROSITE" id="PS50887">
    <property type="entry name" value="GGDEF"/>
    <property type="match status" value="1"/>
</dbReference>
<evidence type="ECO:0000259" key="4">
    <source>
        <dbReference type="PROSITE" id="PS50110"/>
    </source>
</evidence>
<dbReference type="InterPro" id="IPR029016">
    <property type="entry name" value="GAF-like_dom_sf"/>
</dbReference>
<keyword evidence="2" id="KW-0418">Kinase</keyword>
<dbReference type="PANTHER" id="PTHR46663">
    <property type="entry name" value="DIGUANYLATE CYCLASE DGCT-RELATED"/>
    <property type="match status" value="1"/>
</dbReference>
<sequence>MLGSWIRILLISDEENYNEFLYNLLQNQEGIDFKINQVNSVDSAIKEINSRDYDSIILDLSAGENCAAAAKEICNASSHFPLIVITRSDNESSLNTLKSNVHQIIRKDYLNTNMITQTILSAIDRKNFENEVQMRDEILQAVNNAAEIFLTQTDWSSYLNEVLASLGKATKSDRVFVFSNSVSDEGALVGEFQAEWVNEDFQITKTNTIADGLDYVEADLGRWVKIMQTGEVIQGDVEDLPVKEQPFLVKLGVKSLIYVPIFIDHTWWGFIGFNQCITHNDWLKVEIDALQTAAKILGAAISRQVTEEKLIYLATHDYLTNLPNRLLFEDRFRQAQARSERTGKRFAIVSIDLDRFKIVNDTHGHQIGDQVLYEVAKRLTVAIRGTDTCARIGGDEFAIIAEEIHDKDDVLRIMEKITLTLQEAITLDKKEIQVSASMGASIYPAHGKTMEELMRAADKTLYLIKGSTARYKIFSDDQITWLRE</sequence>
<dbReference type="Pfam" id="PF01590">
    <property type="entry name" value="GAF"/>
    <property type="match status" value="1"/>
</dbReference>
<dbReference type="InterPro" id="IPR011006">
    <property type="entry name" value="CheY-like_superfamily"/>
</dbReference>
<dbReference type="InterPro" id="IPR001789">
    <property type="entry name" value="Sig_transdc_resp-reg_receiver"/>
</dbReference>
<dbReference type="InterPro" id="IPR029787">
    <property type="entry name" value="Nucleotide_cyclase"/>
</dbReference>